<evidence type="ECO:0000313" key="9">
    <source>
        <dbReference type="EMBL" id="SIN97170.1"/>
    </source>
</evidence>
<keyword evidence="2 8" id="KW-0808">Transferase</keyword>
<keyword evidence="10" id="KW-1185">Reference proteome</keyword>
<comment type="function">
    <text evidence="8">Nucleotidyltransferase involved in the post-translational modification of proteins. It can catalyze the addition of adenosine monophosphate (AMP) or uridine monophosphate (UMP) to a protein, resulting in modifications known as AMPylation and UMPylation.</text>
</comment>
<keyword evidence="7 8" id="KW-0460">Magnesium</keyword>
<organism evidence="9 10">
    <name type="scientific">Vannielia litorea</name>
    <dbReference type="NCBI Taxonomy" id="1217970"/>
    <lineage>
        <taxon>Bacteria</taxon>
        <taxon>Pseudomonadati</taxon>
        <taxon>Pseudomonadota</taxon>
        <taxon>Alphaproteobacteria</taxon>
        <taxon>Rhodobacterales</taxon>
        <taxon>Paracoccaceae</taxon>
        <taxon>Vannielia</taxon>
    </lineage>
</organism>
<dbReference type="GO" id="GO:0030145">
    <property type="term" value="F:manganese ion binding"/>
    <property type="evidence" value="ECO:0007669"/>
    <property type="project" value="UniProtKB-UniRule"/>
</dbReference>
<evidence type="ECO:0000313" key="10">
    <source>
        <dbReference type="Proteomes" id="UP000184932"/>
    </source>
</evidence>
<comment type="catalytic activity">
    <reaction evidence="8">
        <text>L-histidyl-[protein] + UTP = N(tele)-(5'-uridylyl)-L-histidyl-[protein] + diphosphate</text>
        <dbReference type="Rhea" id="RHEA:83891"/>
        <dbReference type="Rhea" id="RHEA-COMP:9745"/>
        <dbReference type="Rhea" id="RHEA-COMP:20239"/>
        <dbReference type="ChEBI" id="CHEBI:29979"/>
        <dbReference type="ChEBI" id="CHEBI:33019"/>
        <dbReference type="ChEBI" id="CHEBI:46398"/>
        <dbReference type="ChEBI" id="CHEBI:233474"/>
    </reaction>
</comment>
<dbReference type="Pfam" id="PF02696">
    <property type="entry name" value="SelO"/>
    <property type="match status" value="1"/>
</dbReference>
<sequence length="466" mass="50315">MTLHLPLTQSYATLGPRFYHAQQAQPVKAPELLLLNEGLARDLGLDPEGLKSADGVALLSGNAPPPQHSPIAQVYAGHQFGGWSPQLGDGRALLLGEIETPRGTFDVQLKGSGRTPYSRNGDGRAWLGPVLREFIVSEAMHALGVPTTRALAAVATGEMVQRERAYPGAILTRVAASHIRVGTFQYFAARGDTEALEALTAYAIRRHYPEAGGPMEFLSAVVEAQARLIAQWMSLGFIHGVMNTDNMAISGQTIDYGPCAFIDTYHPQTVYSSIDRMGRYAYDRQAQIGGWNLAQLASALLPIMGGEEAIPEATERVNVFRDSYQQAYLARFGAKLGLADPTADDLPLITELLEIMTAEAADFTNSFRALTEGYNPLPDSLAFAAWHGKWQARAPAREIMATANPAIIPRNHRIEEAIQAAVAGSLAPATRLIEALAHPHDPPEGTEDLRLPPEPHEVVAATFCGT</sequence>
<feature type="binding site" evidence="8">
    <location>
        <position position="255"/>
    </location>
    <ligand>
        <name>ATP</name>
        <dbReference type="ChEBI" id="CHEBI:30616"/>
    </ligand>
</feature>
<evidence type="ECO:0000256" key="6">
    <source>
        <dbReference type="ARBA" id="ARBA00022840"/>
    </source>
</evidence>
<comment type="catalytic activity">
    <reaction evidence="8">
        <text>L-threonyl-[protein] + ATP = 3-O-(5'-adenylyl)-L-threonyl-[protein] + diphosphate</text>
        <dbReference type="Rhea" id="RHEA:54292"/>
        <dbReference type="Rhea" id="RHEA-COMP:11060"/>
        <dbReference type="Rhea" id="RHEA-COMP:13847"/>
        <dbReference type="ChEBI" id="CHEBI:30013"/>
        <dbReference type="ChEBI" id="CHEBI:30616"/>
        <dbReference type="ChEBI" id="CHEBI:33019"/>
        <dbReference type="ChEBI" id="CHEBI:138113"/>
        <dbReference type="EC" id="2.7.7.108"/>
    </reaction>
</comment>
<dbReference type="Proteomes" id="UP000184932">
    <property type="component" value="Unassembled WGS sequence"/>
</dbReference>
<comment type="catalytic activity">
    <reaction evidence="8">
        <text>L-seryl-[protein] + UTP = O-(5'-uridylyl)-L-seryl-[protein] + diphosphate</text>
        <dbReference type="Rhea" id="RHEA:64604"/>
        <dbReference type="Rhea" id="RHEA-COMP:9863"/>
        <dbReference type="Rhea" id="RHEA-COMP:16635"/>
        <dbReference type="ChEBI" id="CHEBI:29999"/>
        <dbReference type="ChEBI" id="CHEBI:33019"/>
        <dbReference type="ChEBI" id="CHEBI:46398"/>
        <dbReference type="ChEBI" id="CHEBI:156051"/>
    </reaction>
</comment>
<dbReference type="InterPro" id="IPR003846">
    <property type="entry name" value="SelO"/>
</dbReference>
<dbReference type="GO" id="GO:0070733">
    <property type="term" value="F:AMPylase activity"/>
    <property type="evidence" value="ECO:0007669"/>
    <property type="project" value="UniProtKB-EC"/>
</dbReference>
<evidence type="ECO:0000256" key="1">
    <source>
        <dbReference type="ARBA" id="ARBA00009747"/>
    </source>
</evidence>
<feature type="binding site" evidence="8">
    <location>
        <position position="88"/>
    </location>
    <ligand>
        <name>ATP</name>
        <dbReference type="ChEBI" id="CHEBI:30616"/>
    </ligand>
</feature>
<feature type="binding site" evidence="8">
    <location>
        <position position="173"/>
    </location>
    <ligand>
        <name>ATP</name>
        <dbReference type="ChEBI" id="CHEBI:30616"/>
    </ligand>
</feature>
<evidence type="ECO:0000256" key="7">
    <source>
        <dbReference type="ARBA" id="ARBA00022842"/>
    </source>
</evidence>
<keyword evidence="8" id="KW-0464">Manganese</keyword>
<comment type="similarity">
    <text evidence="1 8">Belongs to the SELO family.</text>
</comment>
<evidence type="ECO:0000256" key="5">
    <source>
        <dbReference type="ARBA" id="ARBA00022741"/>
    </source>
</evidence>
<dbReference type="EC" id="2.7.7.-" evidence="8"/>
<keyword evidence="4 8" id="KW-0479">Metal-binding</keyword>
<dbReference type="GO" id="GO:0000287">
    <property type="term" value="F:magnesium ion binding"/>
    <property type="evidence" value="ECO:0007669"/>
    <property type="project" value="UniProtKB-UniRule"/>
</dbReference>
<comment type="cofactor">
    <cofactor evidence="8">
        <name>Mg(2+)</name>
        <dbReference type="ChEBI" id="CHEBI:18420"/>
    </cofactor>
    <cofactor evidence="8">
        <name>Mn(2+)</name>
        <dbReference type="ChEBI" id="CHEBI:29035"/>
    </cofactor>
</comment>
<feature type="binding site" evidence="8">
    <location>
        <position position="180"/>
    </location>
    <ligand>
        <name>ATP</name>
        <dbReference type="ChEBI" id="CHEBI:30616"/>
    </ligand>
</feature>
<accession>A0A1N6FPM6</accession>
<dbReference type="PANTHER" id="PTHR32057">
    <property type="entry name" value="PROTEIN ADENYLYLTRANSFERASE SELO, MITOCHONDRIAL"/>
    <property type="match status" value="1"/>
</dbReference>
<evidence type="ECO:0000256" key="8">
    <source>
        <dbReference type="HAMAP-Rule" id="MF_00692"/>
    </source>
</evidence>
<evidence type="ECO:0000256" key="2">
    <source>
        <dbReference type="ARBA" id="ARBA00022679"/>
    </source>
</evidence>
<name>A0A1N6FPM6_9RHOB</name>
<keyword evidence="5 8" id="KW-0547">Nucleotide-binding</keyword>
<dbReference type="AlphaFoldDB" id="A0A1N6FPM6"/>
<feature type="binding site" evidence="8">
    <location>
        <position position="110"/>
    </location>
    <ligand>
        <name>ATP</name>
        <dbReference type="ChEBI" id="CHEBI:30616"/>
    </ligand>
</feature>
<comment type="catalytic activity">
    <reaction evidence="8">
        <text>L-seryl-[protein] + ATP = 3-O-(5'-adenylyl)-L-seryl-[protein] + diphosphate</text>
        <dbReference type="Rhea" id="RHEA:58120"/>
        <dbReference type="Rhea" id="RHEA-COMP:9863"/>
        <dbReference type="Rhea" id="RHEA-COMP:15073"/>
        <dbReference type="ChEBI" id="CHEBI:29999"/>
        <dbReference type="ChEBI" id="CHEBI:30616"/>
        <dbReference type="ChEBI" id="CHEBI:33019"/>
        <dbReference type="ChEBI" id="CHEBI:142516"/>
        <dbReference type="EC" id="2.7.7.108"/>
    </reaction>
</comment>
<dbReference type="NCBIfam" id="NF000658">
    <property type="entry name" value="PRK00029.1"/>
    <property type="match status" value="1"/>
</dbReference>
<dbReference type="RefSeq" id="WP_074255935.1">
    <property type="nucleotide sequence ID" value="NZ_FSRL01000001.1"/>
</dbReference>
<feature type="binding site" evidence="8">
    <location>
        <position position="246"/>
    </location>
    <ligand>
        <name>Mg(2+)</name>
        <dbReference type="ChEBI" id="CHEBI:18420"/>
    </ligand>
</feature>
<dbReference type="OrthoDB" id="9776281at2"/>
<gene>
    <name evidence="8" type="primary">ydiU</name>
    <name evidence="8" type="synonym">selO</name>
    <name evidence="9" type="ORF">SAMN05444002_1844</name>
</gene>
<feature type="active site" description="Proton acceptor" evidence="8">
    <location>
        <position position="245"/>
    </location>
</feature>
<comment type="catalytic activity">
    <reaction evidence="8">
        <text>L-tyrosyl-[protein] + ATP = O-(5'-adenylyl)-L-tyrosyl-[protein] + diphosphate</text>
        <dbReference type="Rhea" id="RHEA:54288"/>
        <dbReference type="Rhea" id="RHEA-COMP:10136"/>
        <dbReference type="Rhea" id="RHEA-COMP:13846"/>
        <dbReference type="ChEBI" id="CHEBI:30616"/>
        <dbReference type="ChEBI" id="CHEBI:33019"/>
        <dbReference type="ChEBI" id="CHEBI:46858"/>
        <dbReference type="ChEBI" id="CHEBI:83624"/>
        <dbReference type="EC" id="2.7.7.108"/>
    </reaction>
</comment>
<feature type="binding site" evidence="8">
    <location>
        <position position="90"/>
    </location>
    <ligand>
        <name>ATP</name>
        <dbReference type="ChEBI" id="CHEBI:30616"/>
    </ligand>
</feature>
<evidence type="ECO:0000256" key="4">
    <source>
        <dbReference type="ARBA" id="ARBA00022723"/>
    </source>
</evidence>
<proteinExistence type="inferred from homology"/>
<feature type="binding site" evidence="8">
    <location>
        <position position="91"/>
    </location>
    <ligand>
        <name>ATP</name>
        <dbReference type="ChEBI" id="CHEBI:30616"/>
    </ligand>
</feature>
<feature type="binding site" evidence="8">
    <location>
        <position position="255"/>
    </location>
    <ligand>
        <name>Mg(2+)</name>
        <dbReference type="ChEBI" id="CHEBI:18420"/>
    </ligand>
</feature>
<dbReference type="GO" id="GO:0005524">
    <property type="term" value="F:ATP binding"/>
    <property type="evidence" value="ECO:0007669"/>
    <property type="project" value="UniProtKB-UniRule"/>
</dbReference>
<dbReference type="STRING" id="1217970.SAMN05444002_1844"/>
<feature type="binding site" evidence="8">
    <location>
        <position position="123"/>
    </location>
    <ligand>
        <name>ATP</name>
        <dbReference type="ChEBI" id="CHEBI:30616"/>
    </ligand>
</feature>
<keyword evidence="3 8" id="KW-0548">Nucleotidyltransferase</keyword>
<dbReference type="EMBL" id="FSRL01000001">
    <property type="protein sequence ID" value="SIN97170.1"/>
    <property type="molecule type" value="Genomic_DNA"/>
</dbReference>
<comment type="catalytic activity">
    <reaction evidence="8">
        <text>L-tyrosyl-[protein] + UTP = O-(5'-uridylyl)-L-tyrosyl-[protein] + diphosphate</text>
        <dbReference type="Rhea" id="RHEA:83887"/>
        <dbReference type="Rhea" id="RHEA-COMP:10136"/>
        <dbReference type="Rhea" id="RHEA-COMP:20238"/>
        <dbReference type="ChEBI" id="CHEBI:33019"/>
        <dbReference type="ChEBI" id="CHEBI:46398"/>
        <dbReference type="ChEBI" id="CHEBI:46858"/>
        <dbReference type="ChEBI" id="CHEBI:90602"/>
    </reaction>
</comment>
<protein>
    <recommendedName>
        <fullName evidence="8">Protein nucleotidyltransferase YdiU</fullName>
        <ecNumber evidence="8">2.7.7.-</ecNumber>
    </recommendedName>
    <alternativeName>
        <fullName evidence="8">Protein adenylyltransferase YdiU</fullName>
        <ecNumber evidence="8">2.7.7.108</ecNumber>
    </alternativeName>
    <alternativeName>
        <fullName evidence="8">Protein uridylyltransferase YdiU</fullName>
        <ecNumber evidence="8">2.7.7.-</ecNumber>
    </alternativeName>
</protein>
<evidence type="ECO:0000256" key="3">
    <source>
        <dbReference type="ARBA" id="ARBA00022695"/>
    </source>
</evidence>
<dbReference type="PANTHER" id="PTHR32057:SF14">
    <property type="entry name" value="PROTEIN ADENYLYLTRANSFERASE SELO, MITOCHONDRIAL"/>
    <property type="match status" value="1"/>
</dbReference>
<feature type="binding site" evidence="8">
    <location>
        <position position="122"/>
    </location>
    <ligand>
        <name>ATP</name>
        <dbReference type="ChEBI" id="CHEBI:30616"/>
    </ligand>
</feature>
<dbReference type="EC" id="2.7.7.108" evidence="8"/>
<keyword evidence="6 8" id="KW-0067">ATP-binding</keyword>
<dbReference type="HAMAP" id="MF_00692">
    <property type="entry name" value="SelO"/>
    <property type="match status" value="1"/>
</dbReference>
<reference evidence="10" key="1">
    <citation type="submission" date="2016-11" db="EMBL/GenBank/DDBJ databases">
        <authorList>
            <person name="Varghese N."/>
            <person name="Submissions S."/>
        </authorList>
    </citation>
    <scope>NUCLEOTIDE SEQUENCE [LARGE SCALE GENOMIC DNA]</scope>
    <source>
        <strain evidence="10">DSM 29440</strain>
    </source>
</reference>